<dbReference type="STRING" id="1367849.GCA_000518585_00529"/>
<evidence type="ECO:0000313" key="1">
    <source>
        <dbReference type="EMBL" id="QCI97648.1"/>
    </source>
</evidence>
<dbReference type="InterPro" id="IPR009945">
    <property type="entry name" value="ATPase_inh_sub_z"/>
</dbReference>
<dbReference type="Proteomes" id="UP000298545">
    <property type="component" value="Chromosome circular"/>
</dbReference>
<accession>A0A4D7DNG0</accession>
<reference evidence="1 2" key="1">
    <citation type="submission" date="2019-04" db="EMBL/GenBank/DDBJ databases">
        <title>Complete genome sequence of Agrobacterium larrymoorei CFBP5473.</title>
        <authorList>
            <person name="Haryono M."/>
            <person name="Chou L."/>
            <person name="Lin Y.-C."/>
            <person name="Lai E.-M."/>
            <person name="Kuo C.-H."/>
        </authorList>
    </citation>
    <scope>NUCLEOTIDE SEQUENCE [LARGE SCALE GENOMIC DNA]</scope>
    <source>
        <strain evidence="1 2">CFBP5473</strain>
    </source>
</reference>
<dbReference type="InterPro" id="IPR038293">
    <property type="entry name" value="ATPase_inh_sub_z_sf"/>
</dbReference>
<dbReference type="AlphaFoldDB" id="A0A4D7DNG0"/>
<organism evidence="1 2">
    <name type="scientific">Agrobacterium larrymoorei</name>
    <dbReference type="NCBI Taxonomy" id="160699"/>
    <lineage>
        <taxon>Bacteria</taxon>
        <taxon>Pseudomonadati</taxon>
        <taxon>Pseudomonadota</taxon>
        <taxon>Alphaproteobacteria</taxon>
        <taxon>Hyphomicrobiales</taxon>
        <taxon>Rhizobiaceae</taxon>
        <taxon>Rhizobium/Agrobacterium group</taxon>
        <taxon>Agrobacterium</taxon>
    </lineage>
</organism>
<gene>
    <name evidence="1" type="ORF">CFBP5473_06795</name>
</gene>
<sequence length="114" mass="12647">MVTLKERGKALENIYFHDEEATFRVQAMRNKLIGLWAAALMNKDDANSYANEVVSTSVEHNTPDAVFNKLHDDFAKAGIAVLDASIHERMSELLRCAADDLRNGLSSYGTKMAS</sequence>
<dbReference type="OrthoDB" id="9810387at2"/>
<evidence type="ECO:0000313" key="2">
    <source>
        <dbReference type="Proteomes" id="UP000298545"/>
    </source>
</evidence>
<protein>
    <submittedName>
        <fullName evidence="1">DUF1476 domain-containing protein</fullName>
    </submittedName>
</protein>
<dbReference type="EMBL" id="CP039691">
    <property type="protein sequence ID" value="QCI97648.1"/>
    <property type="molecule type" value="Genomic_DNA"/>
</dbReference>
<dbReference type="Gene3D" id="1.10.790.20">
    <property type="entry name" value="Domain of unknown function DUF1476"/>
    <property type="match status" value="1"/>
</dbReference>
<dbReference type="Pfam" id="PF07345">
    <property type="entry name" value="ATPaseInh_sub_z"/>
    <property type="match status" value="1"/>
</dbReference>
<dbReference type="PIRSF" id="PIRSF031780">
    <property type="entry name" value="UCP031780"/>
    <property type="match status" value="1"/>
</dbReference>
<dbReference type="KEGG" id="alf:CFBP5473_06795"/>
<proteinExistence type="predicted"/>
<name>A0A4D7DNG0_9HYPH</name>